<reference evidence="1 4" key="2">
    <citation type="submission" date="2018-01" db="EMBL/GenBank/DDBJ databases">
        <title>Complete genome sequence of Caulobacter flavus RHGG3.</title>
        <authorList>
            <person name="Yang E."/>
        </authorList>
    </citation>
    <scope>NUCLEOTIDE SEQUENCE [LARGE SCALE GENOMIC DNA]</scope>
    <source>
        <strain evidence="1 4">RHGG3</strain>
    </source>
</reference>
<evidence type="ECO:0008006" key="5">
    <source>
        <dbReference type="Google" id="ProtNLM"/>
    </source>
</evidence>
<sequence length="77" mass="7935">MRWAIALSAGAWILIGAVVVTLHGRPAPVAAPAAVERVQGDAALARCRDLGEAAAGDPACRAAWADARARFFGEARP</sequence>
<dbReference type="AlphaFoldDB" id="A0A2N5CX42"/>
<evidence type="ECO:0000313" key="4">
    <source>
        <dbReference type="Proteomes" id="UP000281192"/>
    </source>
</evidence>
<dbReference type="KEGG" id="cfh:C1707_15450"/>
<dbReference type="Proteomes" id="UP000281192">
    <property type="component" value="Chromosome"/>
</dbReference>
<dbReference type="Proteomes" id="UP000234483">
    <property type="component" value="Unassembled WGS sequence"/>
</dbReference>
<dbReference type="EMBL" id="PJRQ01000011">
    <property type="protein sequence ID" value="PLR18381.1"/>
    <property type="molecule type" value="Genomic_DNA"/>
</dbReference>
<dbReference type="NCBIfam" id="TIGR04360">
    <property type="entry name" value="other_trbK"/>
    <property type="match status" value="1"/>
</dbReference>
<evidence type="ECO:0000313" key="3">
    <source>
        <dbReference type="Proteomes" id="UP000234483"/>
    </source>
</evidence>
<evidence type="ECO:0000313" key="2">
    <source>
        <dbReference type="EMBL" id="PLR18381.1"/>
    </source>
</evidence>
<keyword evidence="4" id="KW-1185">Reference proteome</keyword>
<dbReference type="Pfam" id="PF20084">
    <property type="entry name" value="TrbK"/>
    <property type="match status" value="1"/>
</dbReference>
<dbReference type="InterPro" id="IPR027587">
    <property type="entry name" value="TrbK"/>
</dbReference>
<evidence type="ECO:0000313" key="1">
    <source>
        <dbReference type="EMBL" id="AYV47540.1"/>
    </source>
</evidence>
<organism evidence="2 3">
    <name type="scientific">Caulobacter flavus</name>
    <dbReference type="NCBI Taxonomy" id="1679497"/>
    <lineage>
        <taxon>Bacteria</taxon>
        <taxon>Pseudomonadati</taxon>
        <taxon>Pseudomonadota</taxon>
        <taxon>Alphaproteobacteria</taxon>
        <taxon>Caulobacterales</taxon>
        <taxon>Caulobacteraceae</taxon>
        <taxon>Caulobacter</taxon>
    </lineage>
</organism>
<dbReference type="EMBL" id="CP026100">
    <property type="protein sequence ID" value="AYV47540.1"/>
    <property type="molecule type" value="Genomic_DNA"/>
</dbReference>
<gene>
    <name evidence="1" type="ORF">C1707_15450</name>
    <name evidence="2" type="ORF">CFHF_06450</name>
</gene>
<dbReference type="RefSeq" id="WP_101712190.1">
    <property type="nucleotide sequence ID" value="NZ_CP026100.1"/>
</dbReference>
<name>A0A2N5CX42_9CAUL</name>
<proteinExistence type="predicted"/>
<reference evidence="2 3" key="1">
    <citation type="submission" date="2017-12" db="EMBL/GenBank/DDBJ databases">
        <title>The genome sequence of Caulobacter flavus CGMCC1 15093.</title>
        <authorList>
            <person name="Gao J."/>
            <person name="Mao X."/>
            <person name="Sun J."/>
        </authorList>
    </citation>
    <scope>NUCLEOTIDE SEQUENCE [LARGE SCALE GENOMIC DNA]</scope>
    <source>
        <strain evidence="2 3">CGMCC1 15093</strain>
    </source>
</reference>
<accession>A0A2N5CX42</accession>
<protein>
    <recommendedName>
        <fullName evidence="5">Conjugal transfer protein TrbK</fullName>
    </recommendedName>
</protein>